<proteinExistence type="predicted"/>
<dbReference type="Proteomes" id="UP000054558">
    <property type="component" value="Unassembled WGS sequence"/>
</dbReference>
<reference evidence="1 2" key="1">
    <citation type="journal article" date="2014" name="Nat. Commun.">
        <title>Klebsormidium flaccidum genome reveals primary factors for plant terrestrial adaptation.</title>
        <authorList>
            <person name="Hori K."/>
            <person name="Maruyama F."/>
            <person name="Fujisawa T."/>
            <person name="Togashi T."/>
            <person name="Yamamoto N."/>
            <person name="Seo M."/>
            <person name="Sato S."/>
            <person name="Yamada T."/>
            <person name="Mori H."/>
            <person name="Tajima N."/>
            <person name="Moriyama T."/>
            <person name="Ikeuchi M."/>
            <person name="Watanabe M."/>
            <person name="Wada H."/>
            <person name="Kobayashi K."/>
            <person name="Saito M."/>
            <person name="Masuda T."/>
            <person name="Sasaki-Sekimoto Y."/>
            <person name="Mashiguchi K."/>
            <person name="Awai K."/>
            <person name="Shimojima M."/>
            <person name="Masuda S."/>
            <person name="Iwai M."/>
            <person name="Nobusawa T."/>
            <person name="Narise T."/>
            <person name="Kondo S."/>
            <person name="Saito H."/>
            <person name="Sato R."/>
            <person name="Murakawa M."/>
            <person name="Ihara Y."/>
            <person name="Oshima-Yamada Y."/>
            <person name="Ohtaka K."/>
            <person name="Satoh M."/>
            <person name="Sonobe K."/>
            <person name="Ishii M."/>
            <person name="Ohtani R."/>
            <person name="Kanamori-Sato M."/>
            <person name="Honoki R."/>
            <person name="Miyazaki D."/>
            <person name="Mochizuki H."/>
            <person name="Umetsu J."/>
            <person name="Higashi K."/>
            <person name="Shibata D."/>
            <person name="Kamiya Y."/>
            <person name="Sato N."/>
            <person name="Nakamura Y."/>
            <person name="Tabata S."/>
            <person name="Ida S."/>
            <person name="Kurokawa K."/>
            <person name="Ohta H."/>
        </authorList>
    </citation>
    <scope>NUCLEOTIDE SEQUENCE [LARGE SCALE GENOMIC DNA]</scope>
    <source>
        <strain evidence="1 2">NIES-2285</strain>
    </source>
</reference>
<dbReference type="EMBL" id="DF237236">
    <property type="protein sequence ID" value="GAQ86411.1"/>
    <property type="molecule type" value="Genomic_DNA"/>
</dbReference>
<evidence type="ECO:0000313" key="2">
    <source>
        <dbReference type="Proteomes" id="UP000054558"/>
    </source>
</evidence>
<gene>
    <name evidence="1" type="ORF">KFL_002870150</name>
</gene>
<keyword evidence="2" id="KW-1185">Reference proteome</keyword>
<name>A0A1Y1IBB0_KLENI</name>
<evidence type="ECO:0000313" key="1">
    <source>
        <dbReference type="EMBL" id="GAQ86411.1"/>
    </source>
</evidence>
<organism evidence="1 2">
    <name type="scientific">Klebsormidium nitens</name>
    <name type="common">Green alga</name>
    <name type="synonym">Ulothrix nitens</name>
    <dbReference type="NCBI Taxonomy" id="105231"/>
    <lineage>
        <taxon>Eukaryota</taxon>
        <taxon>Viridiplantae</taxon>
        <taxon>Streptophyta</taxon>
        <taxon>Klebsormidiophyceae</taxon>
        <taxon>Klebsormidiales</taxon>
        <taxon>Klebsormidiaceae</taxon>
        <taxon>Klebsormidium</taxon>
    </lineage>
</organism>
<protein>
    <submittedName>
        <fullName evidence="1">Uncharacterized protein</fullName>
    </submittedName>
</protein>
<accession>A0A1Y1IBB0</accession>
<dbReference type="AlphaFoldDB" id="A0A1Y1IBB0"/>
<sequence length="115" mass="13111">MCVSISLPPTAWASASEQSRPIWFVLPYGFFSTNDWRRQTITRNKVRRFRCAKGVQAFLSSWRRGHVQRLPVKRSRAGSADVIAFENHTVSGCNDTPTSVFNLQGLRIFNQIPNL</sequence>